<keyword evidence="12" id="KW-1185">Reference proteome</keyword>
<keyword evidence="9" id="KW-1133">Transmembrane helix</keyword>
<comment type="caution">
    <text evidence="11">The sequence shown here is derived from an EMBL/GenBank/DDBJ whole genome shotgun (WGS) entry which is preliminary data.</text>
</comment>
<dbReference type="InterPro" id="IPR017441">
    <property type="entry name" value="Protein_kinase_ATP_BS"/>
</dbReference>
<gene>
    <name evidence="11" type="ORF">GCM10010470_13810</name>
</gene>
<proteinExistence type="predicted"/>
<dbReference type="Gene3D" id="1.10.510.10">
    <property type="entry name" value="Transferase(Phosphotransferase) domain 1"/>
    <property type="match status" value="1"/>
</dbReference>
<dbReference type="InterPro" id="IPR008271">
    <property type="entry name" value="Ser/Thr_kinase_AS"/>
</dbReference>
<dbReference type="GO" id="GO:0016301">
    <property type="term" value="F:kinase activity"/>
    <property type="evidence" value="ECO:0007669"/>
    <property type="project" value="UniProtKB-KW"/>
</dbReference>
<evidence type="ECO:0000313" key="11">
    <source>
        <dbReference type="EMBL" id="GAA2781173.1"/>
    </source>
</evidence>
<dbReference type="PROSITE" id="PS00107">
    <property type="entry name" value="PROTEIN_KINASE_ATP"/>
    <property type="match status" value="1"/>
</dbReference>
<accession>A0ABN3V703</accession>
<evidence type="ECO:0000259" key="10">
    <source>
        <dbReference type="PROSITE" id="PS50011"/>
    </source>
</evidence>
<evidence type="ECO:0000256" key="5">
    <source>
        <dbReference type="ARBA" id="ARBA00022777"/>
    </source>
</evidence>
<dbReference type="PROSITE" id="PS00108">
    <property type="entry name" value="PROTEIN_KINASE_ST"/>
    <property type="match status" value="1"/>
</dbReference>
<evidence type="ECO:0000256" key="8">
    <source>
        <dbReference type="SAM" id="MobiDB-lite"/>
    </source>
</evidence>
<keyword evidence="9" id="KW-0812">Transmembrane</keyword>
<dbReference type="SMART" id="SM00220">
    <property type="entry name" value="S_TKc"/>
    <property type="match status" value="1"/>
</dbReference>
<evidence type="ECO:0000313" key="12">
    <source>
        <dbReference type="Proteomes" id="UP001500979"/>
    </source>
</evidence>
<reference evidence="11 12" key="1">
    <citation type="journal article" date="2019" name="Int. J. Syst. Evol. Microbiol.">
        <title>The Global Catalogue of Microorganisms (GCM) 10K type strain sequencing project: providing services to taxonomists for standard genome sequencing and annotation.</title>
        <authorList>
            <consortium name="The Broad Institute Genomics Platform"/>
            <consortium name="The Broad Institute Genome Sequencing Center for Infectious Disease"/>
            <person name="Wu L."/>
            <person name="Ma J."/>
        </authorList>
    </citation>
    <scope>NUCLEOTIDE SEQUENCE [LARGE SCALE GENOMIC DNA]</scope>
    <source>
        <strain evidence="11 12">JCM 9383</strain>
    </source>
</reference>
<name>A0ABN3V703_9PSEU</name>
<keyword evidence="2" id="KW-0723">Serine/threonine-protein kinase</keyword>
<keyword evidence="3" id="KW-0808">Transferase</keyword>
<feature type="region of interest" description="Disordered" evidence="8">
    <location>
        <begin position="302"/>
        <end position="325"/>
    </location>
</feature>
<dbReference type="Gene3D" id="3.30.200.20">
    <property type="entry name" value="Phosphorylase Kinase, domain 1"/>
    <property type="match status" value="1"/>
</dbReference>
<keyword evidence="5 11" id="KW-0418">Kinase</keyword>
<keyword evidence="4 7" id="KW-0547">Nucleotide-binding</keyword>
<dbReference type="PROSITE" id="PS50011">
    <property type="entry name" value="PROTEIN_KINASE_DOM"/>
    <property type="match status" value="1"/>
</dbReference>
<protein>
    <recommendedName>
        <fullName evidence="1">non-specific serine/threonine protein kinase</fullName>
        <ecNumber evidence="1">2.7.11.1</ecNumber>
    </recommendedName>
</protein>
<keyword evidence="6 7" id="KW-0067">ATP-binding</keyword>
<dbReference type="EMBL" id="BAAAUX010000006">
    <property type="protein sequence ID" value="GAA2781173.1"/>
    <property type="molecule type" value="Genomic_DNA"/>
</dbReference>
<evidence type="ECO:0000256" key="6">
    <source>
        <dbReference type="ARBA" id="ARBA00022840"/>
    </source>
</evidence>
<evidence type="ECO:0000256" key="7">
    <source>
        <dbReference type="PROSITE-ProRule" id="PRU10141"/>
    </source>
</evidence>
<dbReference type="Proteomes" id="UP001500979">
    <property type="component" value="Unassembled WGS sequence"/>
</dbReference>
<evidence type="ECO:0000256" key="2">
    <source>
        <dbReference type="ARBA" id="ARBA00022527"/>
    </source>
</evidence>
<dbReference type="PANTHER" id="PTHR43289:SF6">
    <property type="entry name" value="SERINE_THREONINE-PROTEIN KINASE NEKL-3"/>
    <property type="match status" value="1"/>
</dbReference>
<evidence type="ECO:0000256" key="3">
    <source>
        <dbReference type="ARBA" id="ARBA00022679"/>
    </source>
</evidence>
<sequence>MSTPDDNKTLTGAGRLIADRYRLESELGGGAMGTVWSAVDELLRRPVAVKEVRLPPGMPEEEAAELRERALREARAIAVVTHPNVVTLYDVAREAGEPFVVMELVPSQSLAAILAEHGALDDEQLAVITDGVAAALEAAHRAGIVHRDVKPGNVLIGDDGRIKLSDFGISRNISEHTITRTGIMLGTPAFIAPEIASGEAVTDSADLWGLGATLFAAAEGRTPYDAGDDPVATVTEVVRGPVPVTTRTGPVGEVIAGLMVKDPAERMTLTEARRRIRHLMPEPGVRPFSMLLDPEAPTVKVRRPVKSTPPRGGTQRAEPQPAPLASEPGLLPFMVNAAPPPAKRSPWPAIALGVVAVVLFAAALTGGFFTARTVADRWSPPTAQPPAGRSEPWTPLRYETRHSRDSGTGLFQIAVPGGWNVFQGERDELSNSKAVSFVSPDGREEVVVERFGGFVKHGYGVEQYLEALPEMAAGSEGEFTMDSDTPFPNPDSENHRLNYTTTETALAGGPGRISRHTASSVLPGTTDLWIVRVTVPSENPGRANELSDLVLPTFKQLG</sequence>
<dbReference type="SUPFAM" id="SSF56112">
    <property type="entry name" value="Protein kinase-like (PK-like)"/>
    <property type="match status" value="1"/>
</dbReference>
<dbReference type="InterPro" id="IPR011009">
    <property type="entry name" value="Kinase-like_dom_sf"/>
</dbReference>
<feature type="transmembrane region" description="Helical" evidence="9">
    <location>
        <begin position="347"/>
        <end position="369"/>
    </location>
</feature>
<dbReference type="CDD" id="cd14014">
    <property type="entry name" value="STKc_PknB_like"/>
    <property type="match status" value="1"/>
</dbReference>
<feature type="binding site" evidence="7">
    <location>
        <position position="50"/>
    </location>
    <ligand>
        <name>ATP</name>
        <dbReference type="ChEBI" id="CHEBI:30616"/>
    </ligand>
</feature>
<feature type="domain" description="Protein kinase" evidence="10">
    <location>
        <begin position="21"/>
        <end position="281"/>
    </location>
</feature>
<evidence type="ECO:0000256" key="9">
    <source>
        <dbReference type="SAM" id="Phobius"/>
    </source>
</evidence>
<dbReference type="PANTHER" id="PTHR43289">
    <property type="entry name" value="MITOGEN-ACTIVATED PROTEIN KINASE KINASE KINASE 20-RELATED"/>
    <property type="match status" value="1"/>
</dbReference>
<dbReference type="Pfam" id="PF00069">
    <property type="entry name" value="Pkinase"/>
    <property type="match status" value="1"/>
</dbReference>
<organism evidence="11 12">
    <name type="scientific">Saccharopolyspora taberi</name>
    <dbReference type="NCBI Taxonomy" id="60895"/>
    <lineage>
        <taxon>Bacteria</taxon>
        <taxon>Bacillati</taxon>
        <taxon>Actinomycetota</taxon>
        <taxon>Actinomycetes</taxon>
        <taxon>Pseudonocardiales</taxon>
        <taxon>Pseudonocardiaceae</taxon>
        <taxon>Saccharopolyspora</taxon>
    </lineage>
</organism>
<keyword evidence="9" id="KW-0472">Membrane</keyword>
<dbReference type="EC" id="2.7.11.1" evidence="1"/>
<dbReference type="InterPro" id="IPR000719">
    <property type="entry name" value="Prot_kinase_dom"/>
</dbReference>
<evidence type="ECO:0000256" key="1">
    <source>
        <dbReference type="ARBA" id="ARBA00012513"/>
    </source>
</evidence>
<evidence type="ECO:0000256" key="4">
    <source>
        <dbReference type="ARBA" id="ARBA00022741"/>
    </source>
</evidence>